<name>A0A6A6TKD9_9PLEO</name>
<proteinExistence type="predicted"/>
<accession>A0A6A6TKD9</accession>
<protein>
    <submittedName>
        <fullName evidence="1">Uncharacterized protein</fullName>
    </submittedName>
</protein>
<reference evidence="1" key="1">
    <citation type="journal article" date="2020" name="Stud. Mycol.">
        <title>101 Dothideomycetes genomes: a test case for predicting lifestyles and emergence of pathogens.</title>
        <authorList>
            <person name="Haridas S."/>
            <person name="Albert R."/>
            <person name="Binder M."/>
            <person name="Bloem J."/>
            <person name="Labutti K."/>
            <person name="Salamov A."/>
            <person name="Andreopoulos B."/>
            <person name="Baker S."/>
            <person name="Barry K."/>
            <person name="Bills G."/>
            <person name="Bluhm B."/>
            <person name="Cannon C."/>
            <person name="Castanera R."/>
            <person name="Culley D."/>
            <person name="Daum C."/>
            <person name="Ezra D."/>
            <person name="Gonzalez J."/>
            <person name="Henrissat B."/>
            <person name="Kuo A."/>
            <person name="Liang C."/>
            <person name="Lipzen A."/>
            <person name="Lutzoni F."/>
            <person name="Magnuson J."/>
            <person name="Mondo S."/>
            <person name="Nolan M."/>
            <person name="Ohm R."/>
            <person name="Pangilinan J."/>
            <person name="Park H.-J."/>
            <person name="Ramirez L."/>
            <person name="Alfaro M."/>
            <person name="Sun H."/>
            <person name="Tritt A."/>
            <person name="Yoshinaga Y."/>
            <person name="Zwiers L.-H."/>
            <person name="Turgeon B."/>
            <person name="Goodwin S."/>
            <person name="Spatafora J."/>
            <person name="Crous P."/>
            <person name="Grigoriev I."/>
        </authorList>
    </citation>
    <scope>NUCLEOTIDE SEQUENCE</scope>
    <source>
        <strain evidence="1">CBS 122681</strain>
    </source>
</reference>
<dbReference type="Proteomes" id="UP000799324">
    <property type="component" value="Unassembled WGS sequence"/>
</dbReference>
<sequence>MHGLEVILQPGWWFLTHAAGEQYGYRAVYPYIFNARFPRRSSYLAYIRHLLPYEDRSAISITGINMYIPIAKSHTNGDRAAFGSAPNGGFYKDIPESFYK</sequence>
<dbReference type="EMBL" id="MU004304">
    <property type="protein sequence ID" value="KAF2659761.1"/>
    <property type="molecule type" value="Genomic_DNA"/>
</dbReference>
<dbReference type="AlphaFoldDB" id="A0A6A6TKD9"/>
<evidence type="ECO:0000313" key="1">
    <source>
        <dbReference type="EMBL" id="KAF2659761.1"/>
    </source>
</evidence>
<keyword evidence="2" id="KW-1185">Reference proteome</keyword>
<gene>
    <name evidence="1" type="ORF">K491DRAFT_675277</name>
</gene>
<evidence type="ECO:0000313" key="2">
    <source>
        <dbReference type="Proteomes" id="UP000799324"/>
    </source>
</evidence>
<organism evidence="1 2">
    <name type="scientific">Lophiostoma macrostomum CBS 122681</name>
    <dbReference type="NCBI Taxonomy" id="1314788"/>
    <lineage>
        <taxon>Eukaryota</taxon>
        <taxon>Fungi</taxon>
        <taxon>Dikarya</taxon>
        <taxon>Ascomycota</taxon>
        <taxon>Pezizomycotina</taxon>
        <taxon>Dothideomycetes</taxon>
        <taxon>Pleosporomycetidae</taxon>
        <taxon>Pleosporales</taxon>
        <taxon>Lophiostomataceae</taxon>
        <taxon>Lophiostoma</taxon>
    </lineage>
</organism>